<comment type="caution">
    <text evidence="6">The sequence shown here is derived from an EMBL/GenBank/DDBJ whole genome shotgun (WGS) entry which is preliminary data.</text>
</comment>
<sequence length="305" mass="32631">MRLNLMFPMRAVKHYDRWIGDGDLAEVGRLVEEAGFDAVSMSEHPIPDDAWLGNGGHHAFDPFVSLSFLAAATTRLRVMTYVAVAGYRSPYLLAKSAASLDRLSGGRLTLGVAAGYLKTEFAALGADFAQRGRLLDAAIPAMRAVWTGRSVDRDDPTFPLHGHTSLPGPAQAGGPPIWIGGNSNAARRRAVTLADGWMPMGQSVAVAKITKTPPMEDVAALAEAVRGVQDRRAEAGAAPLDVSFVPYEAELLPDVDAFTRAVAASYRAYEDAGVTWITIEPTSRSLAAFREDIERIGTALAALVR</sequence>
<dbReference type="InterPro" id="IPR019921">
    <property type="entry name" value="Lucif-like_OxRdtase_Rv2161c"/>
</dbReference>
<dbReference type="InterPro" id="IPR011251">
    <property type="entry name" value="Luciferase-like_dom"/>
</dbReference>
<gene>
    <name evidence="6" type="ORF">FF36_03842</name>
</gene>
<evidence type="ECO:0000313" key="7">
    <source>
        <dbReference type="Proteomes" id="UP000032545"/>
    </source>
</evidence>
<dbReference type="Pfam" id="PF00296">
    <property type="entry name" value="Bac_luciferase"/>
    <property type="match status" value="1"/>
</dbReference>
<keyword evidence="7" id="KW-1185">Reference proteome</keyword>
<evidence type="ECO:0000256" key="1">
    <source>
        <dbReference type="ARBA" id="ARBA00022630"/>
    </source>
</evidence>
<dbReference type="OrthoDB" id="7903015at2"/>
<keyword evidence="1" id="KW-0285">Flavoprotein</keyword>
<dbReference type="GO" id="GO:0008726">
    <property type="term" value="F:alkanesulfonate monooxygenase activity"/>
    <property type="evidence" value="ECO:0007669"/>
    <property type="project" value="TreeGrafter"/>
</dbReference>
<dbReference type="AlphaFoldDB" id="A0A0D8BCW7"/>
<dbReference type="EMBL" id="JYFN01000031">
    <property type="protein sequence ID" value="KJE21789.1"/>
    <property type="molecule type" value="Genomic_DNA"/>
</dbReference>
<evidence type="ECO:0000256" key="2">
    <source>
        <dbReference type="ARBA" id="ARBA00022643"/>
    </source>
</evidence>
<dbReference type="Proteomes" id="UP000032545">
    <property type="component" value="Unassembled WGS sequence"/>
</dbReference>
<dbReference type="SUPFAM" id="SSF51679">
    <property type="entry name" value="Bacterial luciferase-like"/>
    <property type="match status" value="1"/>
</dbReference>
<evidence type="ECO:0000259" key="5">
    <source>
        <dbReference type="Pfam" id="PF00296"/>
    </source>
</evidence>
<dbReference type="PATRIC" id="fig|1502723.3.peg.3515"/>
<dbReference type="GO" id="GO:0046306">
    <property type="term" value="P:alkanesulfonate catabolic process"/>
    <property type="evidence" value="ECO:0007669"/>
    <property type="project" value="TreeGrafter"/>
</dbReference>
<evidence type="ECO:0000256" key="4">
    <source>
        <dbReference type="ARBA" id="ARBA00023033"/>
    </source>
</evidence>
<keyword evidence="4" id="KW-0503">Monooxygenase</keyword>
<reference evidence="6 7" key="2">
    <citation type="journal article" date="2016" name="Genome Announc.">
        <title>Permanent Draft Genome Sequences for Two Variants of Frankia sp. Strain CpI1, the First Frankia Strain Isolated from Root Nodules of Comptonia peregrina.</title>
        <authorList>
            <person name="Oshone R."/>
            <person name="Hurst S.G.IV."/>
            <person name="Abebe-Akele F."/>
            <person name="Simpson S."/>
            <person name="Morris K."/>
            <person name="Thomas W.K."/>
            <person name="Tisa L.S."/>
        </authorList>
    </citation>
    <scope>NUCLEOTIDE SEQUENCE [LARGE SCALE GENOMIC DNA]</scope>
    <source>
        <strain evidence="7">CpI1-S</strain>
    </source>
</reference>
<keyword evidence="2" id="KW-0288">FMN</keyword>
<dbReference type="InterPro" id="IPR036661">
    <property type="entry name" value="Luciferase-like_sf"/>
</dbReference>
<evidence type="ECO:0000256" key="3">
    <source>
        <dbReference type="ARBA" id="ARBA00023002"/>
    </source>
</evidence>
<dbReference type="Gene3D" id="3.20.20.30">
    <property type="entry name" value="Luciferase-like domain"/>
    <property type="match status" value="1"/>
</dbReference>
<reference evidence="7" key="1">
    <citation type="submission" date="2015-02" db="EMBL/GenBank/DDBJ databases">
        <title>Draft Genome of Frankia sp. CpI1-S.</title>
        <authorList>
            <person name="Oshone R.T."/>
            <person name="Ngom M."/>
            <person name="Ghodhbane-Gtari F."/>
            <person name="Gtari M."/>
            <person name="Morris K."/>
            <person name="Thomas K."/>
            <person name="Sen A."/>
            <person name="Tisa L.S."/>
        </authorList>
    </citation>
    <scope>NUCLEOTIDE SEQUENCE [LARGE SCALE GENOMIC DNA]</scope>
    <source>
        <strain evidence="7">CpI1-S</strain>
    </source>
</reference>
<keyword evidence="3" id="KW-0560">Oxidoreductase</keyword>
<organism evidence="6 7">
    <name type="scientific">Frankia torreyi</name>
    <dbReference type="NCBI Taxonomy" id="1856"/>
    <lineage>
        <taxon>Bacteria</taxon>
        <taxon>Bacillati</taxon>
        <taxon>Actinomycetota</taxon>
        <taxon>Actinomycetes</taxon>
        <taxon>Frankiales</taxon>
        <taxon>Frankiaceae</taxon>
        <taxon>Frankia</taxon>
    </lineage>
</organism>
<dbReference type="RefSeq" id="WP_044886418.1">
    <property type="nucleotide sequence ID" value="NZ_JYFN01000031.1"/>
</dbReference>
<dbReference type="PANTHER" id="PTHR42847">
    <property type="entry name" value="ALKANESULFONATE MONOOXYGENASE"/>
    <property type="match status" value="1"/>
</dbReference>
<accession>A0A0D8BCW7</accession>
<protein>
    <submittedName>
        <fullName evidence="6">Oxidoreductase</fullName>
    </submittedName>
</protein>
<proteinExistence type="predicted"/>
<feature type="domain" description="Luciferase-like" evidence="5">
    <location>
        <begin position="23"/>
        <end position="205"/>
    </location>
</feature>
<dbReference type="NCBIfam" id="TIGR03619">
    <property type="entry name" value="F420_Rv2161c"/>
    <property type="match status" value="1"/>
</dbReference>
<evidence type="ECO:0000313" key="6">
    <source>
        <dbReference type="EMBL" id="KJE21789.1"/>
    </source>
</evidence>
<name>A0A0D8BCW7_9ACTN</name>
<dbReference type="InterPro" id="IPR050172">
    <property type="entry name" value="SsuD_RutA_monooxygenase"/>
</dbReference>
<dbReference type="PANTHER" id="PTHR42847:SF4">
    <property type="entry name" value="ALKANESULFONATE MONOOXYGENASE-RELATED"/>
    <property type="match status" value="1"/>
</dbReference>